<evidence type="ECO:0000313" key="4">
    <source>
        <dbReference type="Proteomes" id="UP000475582"/>
    </source>
</evidence>
<dbReference type="GO" id="GO:0016787">
    <property type="term" value="F:hydrolase activity"/>
    <property type="evidence" value="ECO:0007669"/>
    <property type="project" value="UniProtKB-KW"/>
</dbReference>
<evidence type="ECO:0000256" key="1">
    <source>
        <dbReference type="ARBA" id="ARBA00022801"/>
    </source>
</evidence>
<name>A0A6L6PPU8_9BURK</name>
<dbReference type="InterPro" id="IPR050266">
    <property type="entry name" value="AB_hydrolase_sf"/>
</dbReference>
<evidence type="ECO:0000313" key="3">
    <source>
        <dbReference type="EMBL" id="MTV41080.1"/>
    </source>
</evidence>
<dbReference type="SUPFAM" id="SSF53474">
    <property type="entry name" value="alpha/beta-Hydrolases"/>
    <property type="match status" value="1"/>
</dbReference>
<gene>
    <name evidence="3" type="ORF">GM676_26315</name>
</gene>
<sequence>MAASKARHAGPAMLEPAFTTSSDGCRIAYWSGGNPDGLPVVLLHGFALDHSVWSPVWRQAGFLDQCYVVAPDLRGHGRSGRPSAEGCAQGRLWADDLDAVIRSSGAACPALVAWSYSGRMVFDYLRHYDGASLRCLNLVAAASLADPSVLGPRHGYLADLCSADPQVEAVAAIQFLREVLRIDQSLPQFAALLGVLRQTTAEQRGWLRNRPLDYDALIAALTLPVLVTHGEHDAVLRPAHADNLQQAMPHALVSHYGQAGHAPFLDDPERFGNELIHFAEQVAARH</sequence>
<keyword evidence="1 3" id="KW-0378">Hydrolase</keyword>
<dbReference type="RefSeq" id="WP_155467170.1">
    <property type="nucleotide sequence ID" value="NZ_WNKY01000047.1"/>
</dbReference>
<dbReference type="PANTHER" id="PTHR43798:SF31">
    <property type="entry name" value="AB HYDROLASE SUPERFAMILY PROTEIN YCLE"/>
    <property type="match status" value="1"/>
</dbReference>
<comment type="caution">
    <text evidence="3">The sequence shown here is derived from an EMBL/GenBank/DDBJ whole genome shotgun (WGS) entry which is preliminary data.</text>
</comment>
<dbReference type="InterPro" id="IPR029058">
    <property type="entry name" value="AB_hydrolase_fold"/>
</dbReference>
<dbReference type="Pfam" id="PF12697">
    <property type="entry name" value="Abhydrolase_6"/>
    <property type="match status" value="1"/>
</dbReference>
<dbReference type="GO" id="GO:0016020">
    <property type="term" value="C:membrane"/>
    <property type="evidence" value="ECO:0007669"/>
    <property type="project" value="TreeGrafter"/>
</dbReference>
<dbReference type="Gene3D" id="3.40.50.1820">
    <property type="entry name" value="alpha/beta hydrolase"/>
    <property type="match status" value="1"/>
</dbReference>
<dbReference type="AlphaFoldDB" id="A0A6L6PPU8"/>
<dbReference type="OrthoDB" id="9780765at2"/>
<proteinExistence type="predicted"/>
<dbReference type="PANTHER" id="PTHR43798">
    <property type="entry name" value="MONOACYLGLYCEROL LIPASE"/>
    <property type="match status" value="1"/>
</dbReference>
<dbReference type="Proteomes" id="UP000475582">
    <property type="component" value="Unassembled WGS sequence"/>
</dbReference>
<feature type="domain" description="AB hydrolase-1" evidence="2">
    <location>
        <begin position="40"/>
        <end position="271"/>
    </location>
</feature>
<organism evidence="3 4">
    <name type="scientific">Duganella radicis</name>
    <dbReference type="NCBI Taxonomy" id="551988"/>
    <lineage>
        <taxon>Bacteria</taxon>
        <taxon>Pseudomonadati</taxon>
        <taxon>Pseudomonadota</taxon>
        <taxon>Betaproteobacteria</taxon>
        <taxon>Burkholderiales</taxon>
        <taxon>Oxalobacteraceae</taxon>
        <taxon>Telluria group</taxon>
        <taxon>Duganella</taxon>
    </lineage>
</organism>
<dbReference type="InterPro" id="IPR000073">
    <property type="entry name" value="AB_hydrolase_1"/>
</dbReference>
<dbReference type="EMBL" id="WNKY01000047">
    <property type="protein sequence ID" value="MTV41080.1"/>
    <property type="molecule type" value="Genomic_DNA"/>
</dbReference>
<reference evidence="3 4" key="1">
    <citation type="submission" date="2019-11" db="EMBL/GenBank/DDBJ databases">
        <title>Type strains purchased from KCTC, JCM and DSMZ.</title>
        <authorList>
            <person name="Lu H."/>
        </authorList>
    </citation>
    <scope>NUCLEOTIDE SEQUENCE [LARGE SCALE GENOMIC DNA]</scope>
    <source>
        <strain evidence="3 4">KCTC 22382</strain>
    </source>
</reference>
<protein>
    <submittedName>
        <fullName evidence="3">Alpha/beta fold hydrolase</fullName>
    </submittedName>
</protein>
<accession>A0A6L6PPU8</accession>
<keyword evidence="4" id="KW-1185">Reference proteome</keyword>
<evidence type="ECO:0000259" key="2">
    <source>
        <dbReference type="Pfam" id="PF12697"/>
    </source>
</evidence>